<evidence type="ECO:0000313" key="2">
    <source>
        <dbReference type="Proteomes" id="UP001057452"/>
    </source>
</evidence>
<evidence type="ECO:0000313" key="1">
    <source>
        <dbReference type="EMBL" id="KAI4810036.1"/>
    </source>
</evidence>
<name>A0ACB9WBD3_CHAAC</name>
<comment type="caution">
    <text evidence="1">The sequence shown here is derived from an EMBL/GenBank/DDBJ whole genome shotgun (WGS) entry which is preliminary data.</text>
</comment>
<dbReference type="EMBL" id="CM043801">
    <property type="protein sequence ID" value="KAI4810036.1"/>
    <property type="molecule type" value="Genomic_DNA"/>
</dbReference>
<gene>
    <name evidence="1" type="ORF">KUCAC02_018886</name>
</gene>
<dbReference type="Proteomes" id="UP001057452">
    <property type="component" value="Chromosome 17"/>
</dbReference>
<accession>A0ACB9WBD3</accession>
<sequence>MNLTDCDDVFMKQKELLFLPLVRLVGIPDPEMLPPPYRAHSPPLLLIARTKNAPPHLCNHHQFLRKPIN</sequence>
<keyword evidence="2" id="KW-1185">Reference proteome</keyword>
<reference evidence="1" key="1">
    <citation type="submission" date="2022-05" db="EMBL/GenBank/DDBJ databases">
        <title>Chromosome-level genome of Chaenocephalus aceratus.</title>
        <authorList>
            <person name="Park H."/>
        </authorList>
    </citation>
    <scope>NUCLEOTIDE SEQUENCE</scope>
    <source>
        <strain evidence="1">KU_202001</strain>
    </source>
</reference>
<proteinExistence type="predicted"/>
<protein>
    <submittedName>
        <fullName evidence="1">Uncharacterized protein</fullName>
    </submittedName>
</protein>
<organism evidence="1 2">
    <name type="scientific">Chaenocephalus aceratus</name>
    <name type="common">Blackfin icefish</name>
    <name type="synonym">Chaenichthys aceratus</name>
    <dbReference type="NCBI Taxonomy" id="36190"/>
    <lineage>
        <taxon>Eukaryota</taxon>
        <taxon>Metazoa</taxon>
        <taxon>Chordata</taxon>
        <taxon>Craniata</taxon>
        <taxon>Vertebrata</taxon>
        <taxon>Euteleostomi</taxon>
        <taxon>Actinopterygii</taxon>
        <taxon>Neopterygii</taxon>
        <taxon>Teleostei</taxon>
        <taxon>Neoteleostei</taxon>
        <taxon>Acanthomorphata</taxon>
        <taxon>Eupercaria</taxon>
        <taxon>Perciformes</taxon>
        <taxon>Notothenioidei</taxon>
        <taxon>Channichthyidae</taxon>
        <taxon>Chaenocephalus</taxon>
    </lineage>
</organism>